<keyword evidence="4 9" id="KW-0812">Transmembrane</keyword>
<comment type="similarity">
    <text evidence="1 9 11">Belongs to the peptidase A8 family.</text>
</comment>
<dbReference type="EC" id="3.4.23.36" evidence="9"/>
<keyword evidence="2 9" id="KW-1003">Cell membrane</keyword>
<evidence type="ECO:0000256" key="3">
    <source>
        <dbReference type="ARBA" id="ARBA00022670"/>
    </source>
</evidence>
<evidence type="ECO:0000256" key="7">
    <source>
        <dbReference type="ARBA" id="ARBA00022989"/>
    </source>
</evidence>
<keyword evidence="13" id="KW-1185">Reference proteome</keyword>
<comment type="function">
    <text evidence="9 10">This protein specifically catalyzes the removal of signal peptides from prolipoproteins.</text>
</comment>
<name>A0ABV2J108_9HYPH</name>
<evidence type="ECO:0000256" key="10">
    <source>
        <dbReference type="RuleBase" id="RU000594"/>
    </source>
</evidence>
<feature type="transmembrane region" description="Helical" evidence="9">
    <location>
        <begin position="68"/>
        <end position="86"/>
    </location>
</feature>
<evidence type="ECO:0000256" key="8">
    <source>
        <dbReference type="ARBA" id="ARBA00023136"/>
    </source>
</evidence>
<dbReference type="InterPro" id="IPR001872">
    <property type="entry name" value="Peptidase_A8"/>
</dbReference>
<protein>
    <recommendedName>
        <fullName evidence="9">Lipoprotein signal peptidase</fullName>
        <ecNumber evidence="9">3.4.23.36</ecNumber>
    </recommendedName>
    <alternativeName>
        <fullName evidence="9">Prolipoprotein signal peptidase</fullName>
    </alternativeName>
    <alternativeName>
        <fullName evidence="9">Signal peptidase II</fullName>
        <shortName evidence="9">SPase II</shortName>
    </alternativeName>
</protein>
<evidence type="ECO:0000256" key="4">
    <source>
        <dbReference type="ARBA" id="ARBA00022692"/>
    </source>
</evidence>
<feature type="transmembrane region" description="Helical" evidence="9">
    <location>
        <begin position="93"/>
        <end position="111"/>
    </location>
</feature>
<gene>
    <name evidence="9" type="primary">lspA</name>
    <name evidence="12" type="ORF">ABID16_002014</name>
</gene>
<feature type="transmembrane region" description="Helical" evidence="9">
    <location>
        <begin position="131"/>
        <end position="152"/>
    </location>
</feature>
<sequence length="163" mass="18248">MDKVSLFSRARPAILFIIALLIIDQLTKIAVDHYLPLQEPVHLLPVLALYRTYNTGVAFSWFDEMPGVFIVGLRLAIVAFVTWLWLRTPASRWIAHMGFALVIAGAFGNLIDRFLYGHVIDFVLFHIGTSWSFAVFNLADSFITVGAVLIGFDEIFGSGEKSK</sequence>
<feature type="transmembrane region" description="Helical" evidence="9">
    <location>
        <begin position="12"/>
        <end position="31"/>
    </location>
</feature>
<proteinExistence type="inferred from homology"/>
<evidence type="ECO:0000256" key="2">
    <source>
        <dbReference type="ARBA" id="ARBA00022475"/>
    </source>
</evidence>
<dbReference type="RefSeq" id="WP_354556206.1">
    <property type="nucleotide sequence ID" value="NZ_JBEPMB010000002.1"/>
</dbReference>
<dbReference type="PROSITE" id="PS00855">
    <property type="entry name" value="SPASE_II"/>
    <property type="match status" value="1"/>
</dbReference>
<feature type="active site" evidence="9">
    <location>
        <position position="121"/>
    </location>
</feature>
<evidence type="ECO:0000313" key="13">
    <source>
        <dbReference type="Proteomes" id="UP001549047"/>
    </source>
</evidence>
<organism evidence="12 13">
    <name type="scientific">Rhizobium aquaticum</name>
    <dbReference type="NCBI Taxonomy" id="1549636"/>
    <lineage>
        <taxon>Bacteria</taxon>
        <taxon>Pseudomonadati</taxon>
        <taxon>Pseudomonadota</taxon>
        <taxon>Alphaproteobacteria</taxon>
        <taxon>Hyphomicrobiales</taxon>
        <taxon>Rhizobiaceae</taxon>
        <taxon>Rhizobium/Agrobacterium group</taxon>
        <taxon>Rhizobium</taxon>
    </lineage>
</organism>
<comment type="subcellular location">
    <subcellularLocation>
        <location evidence="9">Cell membrane</location>
        <topology evidence="9">Multi-pass membrane protein</topology>
    </subcellularLocation>
</comment>
<dbReference type="EMBL" id="JBEPMB010000002">
    <property type="protein sequence ID" value="MET3613685.1"/>
    <property type="molecule type" value="Genomic_DNA"/>
</dbReference>
<dbReference type="Proteomes" id="UP001549047">
    <property type="component" value="Unassembled WGS sequence"/>
</dbReference>
<comment type="caution">
    <text evidence="12">The sequence shown here is derived from an EMBL/GenBank/DDBJ whole genome shotgun (WGS) entry which is preliminary data.</text>
</comment>
<keyword evidence="5 9" id="KW-0064">Aspartyl protease</keyword>
<evidence type="ECO:0000256" key="9">
    <source>
        <dbReference type="HAMAP-Rule" id="MF_00161"/>
    </source>
</evidence>
<evidence type="ECO:0000256" key="11">
    <source>
        <dbReference type="RuleBase" id="RU004181"/>
    </source>
</evidence>
<keyword evidence="3 9" id="KW-0645">Protease</keyword>
<reference evidence="12 13" key="1">
    <citation type="submission" date="2024-06" db="EMBL/GenBank/DDBJ databases">
        <title>Genomic Encyclopedia of Type Strains, Phase IV (KMG-IV): sequencing the most valuable type-strain genomes for metagenomic binning, comparative biology and taxonomic classification.</title>
        <authorList>
            <person name="Goeker M."/>
        </authorList>
    </citation>
    <scope>NUCLEOTIDE SEQUENCE [LARGE SCALE GENOMIC DNA]</scope>
    <source>
        <strain evidence="12 13">DSM 29780</strain>
    </source>
</reference>
<dbReference type="HAMAP" id="MF_00161">
    <property type="entry name" value="LspA"/>
    <property type="match status" value="1"/>
</dbReference>
<dbReference type="PANTHER" id="PTHR33695">
    <property type="entry name" value="LIPOPROTEIN SIGNAL PEPTIDASE"/>
    <property type="match status" value="1"/>
</dbReference>
<dbReference type="Pfam" id="PF01252">
    <property type="entry name" value="Peptidase_A8"/>
    <property type="match status" value="1"/>
</dbReference>
<evidence type="ECO:0000313" key="12">
    <source>
        <dbReference type="EMBL" id="MET3613685.1"/>
    </source>
</evidence>
<evidence type="ECO:0000256" key="6">
    <source>
        <dbReference type="ARBA" id="ARBA00022801"/>
    </source>
</evidence>
<comment type="pathway">
    <text evidence="9">Protein modification; lipoprotein biosynthesis (signal peptide cleavage).</text>
</comment>
<evidence type="ECO:0000256" key="1">
    <source>
        <dbReference type="ARBA" id="ARBA00006139"/>
    </source>
</evidence>
<comment type="catalytic activity">
    <reaction evidence="9 10">
        <text>Release of signal peptides from bacterial membrane prolipoproteins. Hydrolyzes -Xaa-Yaa-Zaa-|-(S,diacylglyceryl)Cys-, in which Xaa is hydrophobic (preferably Leu), and Yaa (Ala or Ser) and Zaa (Gly or Ala) have small, neutral side chains.</text>
        <dbReference type="EC" id="3.4.23.36"/>
    </reaction>
</comment>
<evidence type="ECO:0000256" key="5">
    <source>
        <dbReference type="ARBA" id="ARBA00022750"/>
    </source>
</evidence>
<keyword evidence="7 9" id="KW-1133">Transmembrane helix</keyword>
<dbReference type="PANTHER" id="PTHR33695:SF1">
    <property type="entry name" value="LIPOPROTEIN SIGNAL PEPTIDASE"/>
    <property type="match status" value="1"/>
</dbReference>
<accession>A0ABV2J108</accession>
<dbReference type="NCBIfam" id="TIGR00077">
    <property type="entry name" value="lspA"/>
    <property type="match status" value="1"/>
</dbReference>
<keyword evidence="6 9" id="KW-0378">Hydrolase</keyword>
<dbReference type="GO" id="GO:0004190">
    <property type="term" value="F:aspartic-type endopeptidase activity"/>
    <property type="evidence" value="ECO:0007669"/>
    <property type="project" value="UniProtKB-EC"/>
</dbReference>
<keyword evidence="8 9" id="KW-0472">Membrane</keyword>
<dbReference type="PRINTS" id="PR00781">
    <property type="entry name" value="LIPOSIGPTASE"/>
</dbReference>
<feature type="active site" evidence="9">
    <location>
        <position position="140"/>
    </location>
</feature>